<sequence>MDIWELAREKIESSKKKPIKDSDEAAPEQDSFLFTIDSKLDSIESHLIIVGSPNCGKTTLINRFLDKKDIVNPTTVLEYSFGYRNRDTKKDVVHIWELSGNASLGSLVKVPFGMHSLQNNIGLFIVLDLTQPNQIWKMFESFINNGIEQIQSLLHKNKRGLKEKLTTTAWQRIGGKEKAENSLVNPFPVPLFIFGAKYDQFQNEDTERRRNIIKGLRILNFLFGGCLIFTSINMENLVTRAKSMMSYVAFNNNYPKGLITDIEKPLFIPFGTDSLDLIGSPNNEGTYYKTNFDEVYNQWRSFFNRVFPPPSLKGKEAESFLHDPKFAEPSIDKLVDEKLYNLERYIKENEEREVVMNRTVRD</sequence>
<evidence type="ECO:0000313" key="1">
    <source>
        <dbReference type="Proteomes" id="UP000095286"/>
    </source>
</evidence>
<organism evidence="1 2">
    <name type="scientific">Rhabditophanes sp. KR3021</name>
    <dbReference type="NCBI Taxonomy" id="114890"/>
    <lineage>
        <taxon>Eukaryota</taxon>
        <taxon>Metazoa</taxon>
        <taxon>Ecdysozoa</taxon>
        <taxon>Nematoda</taxon>
        <taxon>Chromadorea</taxon>
        <taxon>Rhabditida</taxon>
        <taxon>Tylenchina</taxon>
        <taxon>Panagrolaimomorpha</taxon>
        <taxon>Strongyloidoidea</taxon>
        <taxon>Alloionematidae</taxon>
        <taxon>Rhabditophanes</taxon>
    </lineage>
</organism>
<name>A0AC35TKK7_9BILA</name>
<proteinExistence type="predicted"/>
<reference evidence="2" key="1">
    <citation type="submission" date="2016-11" db="UniProtKB">
        <authorList>
            <consortium name="WormBaseParasite"/>
        </authorList>
    </citation>
    <scope>IDENTIFICATION</scope>
    <source>
        <strain evidence="2">KR3021</strain>
    </source>
</reference>
<accession>A0AC35TKK7</accession>
<protein>
    <submittedName>
        <fullName evidence="2">Cytoplasmic dynein 2 light intermediate chain 1</fullName>
    </submittedName>
</protein>
<dbReference type="Proteomes" id="UP000095286">
    <property type="component" value="Unplaced"/>
</dbReference>
<dbReference type="WBParaSite" id="RSKR_0000150000.1">
    <property type="protein sequence ID" value="RSKR_0000150000.1"/>
    <property type="gene ID" value="RSKR_0000150000"/>
</dbReference>
<evidence type="ECO:0000313" key="2">
    <source>
        <dbReference type="WBParaSite" id="RSKR_0000150000.1"/>
    </source>
</evidence>